<dbReference type="AlphaFoldDB" id="A0A6N2CDR4"/>
<evidence type="ECO:0000313" key="1">
    <source>
        <dbReference type="EMBL" id="TMX04746.1"/>
    </source>
</evidence>
<gene>
    <name evidence="1" type="ORF">EJD97_004975</name>
</gene>
<name>A0A6N2CDR4_SOLCI</name>
<dbReference type="EMBL" id="RXGB01000172">
    <property type="protein sequence ID" value="TMX04746.1"/>
    <property type="molecule type" value="Genomic_DNA"/>
</dbReference>
<comment type="caution">
    <text evidence="1">The sequence shown here is derived from an EMBL/GenBank/DDBJ whole genome shotgun (WGS) entry which is preliminary data.</text>
</comment>
<organism evidence="1">
    <name type="scientific">Solanum chilense</name>
    <name type="common">Tomato</name>
    <name type="synonym">Lycopersicon chilense</name>
    <dbReference type="NCBI Taxonomy" id="4083"/>
    <lineage>
        <taxon>Eukaryota</taxon>
        <taxon>Viridiplantae</taxon>
        <taxon>Streptophyta</taxon>
        <taxon>Embryophyta</taxon>
        <taxon>Tracheophyta</taxon>
        <taxon>Spermatophyta</taxon>
        <taxon>Magnoliopsida</taxon>
        <taxon>eudicotyledons</taxon>
        <taxon>Gunneridae</taxon>
        <taxon>Pentapetalae</taxon>
        <taxon>asterids</taxon>
        <taxon>lamiids</taxon>
        <taxon>Solanales</taxon>
        <taxon>Solanaceae</taxon>
        <taxon>Solanoideae</taxon>
        <taxon>Solaneae</taxon>
        <taxon>Solanum</taxon>
        <taxon>Solanum subgen. Lycopersicon</taxon>
    </lineage>
</organism>
<protein>
    <submittedName>
        <fullName evidence="1">Uncharacterized protein</fullName>
    </submittedName>
</protein>
<sequence>MTYSLLSELDTTRDNWLVRVRVCRMWEFRNYRRDNEMISLDMVLIAEKREWRARMESGERDFLERDAWQTLANVCYGAQFNQTLATPFILGELTFATIAASKTYVNLPMDITSLIQKFATKIVYIQSIDSANAGNIPLDEAMFANTTTVTELLDSDWCCDIEDKEKMEDPSQAHVQNAGPSQTNYYIENVDVGEDTSSSNIKLYSRTLKKRRKFLIDTEDEGKIDHDNNKNPT</sequence>
<accession>A0A6N2CDR4</accession>
<reference evidence="1" key="1">
    <citation type="submission" date="2019-05" db="EMBL/GenBank/DDBJ databases">
        <title>The de novo reference genome and transcriptome assemblies of the wild tomato species Solanum chilense.</title>
        <authorList>
            <person name="Stam R."/>
            <person name="Nosenko T."/>
            <person name="Hoerger A.C."/>
            <person name="Stephan W."/>
            <person name="Seidel M.A."/>
            <person name="Kuhn J.M.M."/>
            <person name="Haberer G."/>
            <person name="Tellier A."/>
        </authorList>
    </citation>
    <scope>NUCLEOTIDE SEQUENCE</scope>
    <source>
        <tissue evidence="1">Mature leaves</tissue>
    </source>
</reference>
<proteinExistence type="predicted"/>